<organism evidence="1 2">
    <name type="scientific">Blattamonas nauphoetae</name>
    <dbReference type="NCBI Taxonomy" id="2049346"/>
    <lineage>
        <taxon>Eukaryota</taxon>
        <taxon>Metamonada</taxon>
        <taxon>Preaxostyla</taxon>
        <taxon>Oxymonadida</taxon>
        <taxon>Blattamonas</taxon>
    </lineage>
</organism>
<dbReference type="Proteomes" id="UP001281761">
    <property type="component" value="Unassembled WGS sequence"/>
</dbReference>
<protein>
    <submittedName>
        <fullName evidence="1">Uncharacterized protein</fullName>
    </submittedName>
</protein>
<reference evidence="1 2" key="1">
    <citation type="journal article" date="2022" name="bioRxiv">
        <title>Genomics of Preaxostyla Flagellates Illuminates Evolutionary Transitions and the Path Towards Mitochondrial Loss.</title>
        <authorList>
            <person name="Novak L.V.F."/>
            <person name="Treitli S.C."/>
            <person name="Pyrih J."/>
            <person name="Halakuc P."/>
            <person name="Pipaliya S.V."/>
            <person name="Vacek V."/>
            <person name="Brzon O."/>
            <person name="Soukal P."/>
            <person name="Eme L."/>
            <person name="Dacks J.B."/>
            <person name="Karnkowska A."/>
            <person name="Elias M."/>
            <person name="Hampl V."/>
        </authorList>
    </citation>
    <scope>NUCLEOTIDE SEQUENCE [LARGE SCALE GENOMIC DNA]</scope>
    <source>
        <strain evidence="1">NAU3</strain>
        <tissue evidence="1">Gut</tissue>
    </source>
</reference>
<gene>
    <name evidence="1" type="ORF">BLNAU_8573</name>
</gene>
<accession>A0ABQ9XYG8</accession>
<dbReference type="EMBL" id="JARBJD010000055">
    <property type="protein sequence ID" value="KAK2956519.1"/>
    <property type="molecule type" value="Genomic_DNA"/>
</dbReference>
<proteinExistence type="predicted"/>
<name>A0ABQ9XYG8_9EUKA</name>
<evidence type="ECO:0000313" key="2">
    <source>
        <dbReference type="Proteomes" id="UP001281761"/>
    </source>
</evidence>
<comment type="caution">
    <text evidence="1">The sequence shown here is derived from an EMBL/GenBank/DDBJ whole genome shotgun (WGS) entry which is preliminary data.</text>
</comment>
<evidence type="ECO:0000313" key="1">
    <source>
        <dbReference type="EMBL" id="KAK2956519.1"/>
    </source>
</evidence>
<sequence>MSEQLPNLCHHQTLSRPLSVHNDSRLLLKDRLQFGIVRIALIYLLLTRSDTNGYSGAVILSASLTKVSILLMDNVTIVSPELFDTSNGLYTNIKVIPHPDSSSSQQTETAAPKVHGEVPFSESPLIRDRMHCEQNTKETLSKHDKSTSKHTKASNKILITDYFTEVYSKDFEDVQLL</sequence>
<keyword evidence="2" id="KW-1185">Reference proteome</keyword>